<dbReference type="Gene3D" id="1.20.1260.10">
    <property type="match status" value="1"/>
</dbReference>
<protein>
    <submittedName>
        <fullName evidence="3">Uncharacterized protein (DUF305 family)</fullName>
    </submittedName>
</protein>
<name>A0ABX0XHC6_9SPHN</name>
<dbReference type="Proteomes" id="UP000734218">
    <property type="component" value="Unassembled WGS sequence"/>
</dbReference>
<dbReference type="Pfam" id="PF03713">
    <property type="entry name" value="DUF305"/>
    <property type="match status" value="1"/>
</dbReference>
<dbReference type="PANTHER" id="PTHR36933:SF1">
    <property type="entry name" value="SLL0788 PROTEIN"/>
    <property type="match status" value="1"/>
</dbReference>
<dbReference type="EMBL" id="JAATJE010000001">
    <property type="protein sequence ID" value="NJC32614.1"/>
    <property type="molecule type" value="Genomic_DNA"/>
</dbReference>
<organism evidence="3 4">
    <name type="scientific">Sphingomonas jejuensis</name>
    <dbReference type="NCBI Taxonomy" id="904715"/>
    <lineage>
        <taxon>Bacteria</taxon>
        <taxon>Pseudomonadati</taxon>
        <taxon>Pseudomonadota</taxon>
        <taxon>Alphaproteobacteria</taxon>
        <taxon>Sphingomonadales</taxon>
        <taxon>Sphingomonadaceae</taxon>
        <taxon>Sphingomonas</taxon>
    </lineage>
</organism>
<dbReference type="InterPro" id="IPR005183">
    <property type="entry name" value="DUF305_CopM-like"/>
</dbReference>
<sequence length="133" mass="14692">MSFQSRSVTAALAASLFFAAPAMAQAQGHQGMNHGSAQQAGGHGDMARQEYMAAMQQMNERMMAANDPDPDRAFALKMIEHHRGGIAMSEIEIRHGDDAEAKRMAQKTADMQRKEIAELENWLRRHGSRPAAR</sequence>
<dbReference type="RefSeq" id="WP_209023157.1">
    <property type="nucleotide sequence ID" value="NZ_JAATJE010000001.1"/>
</dbReference>
<evidence type="ECO:0000259" key="2">
    <source>
        <dbReference type="Pfam" id="PF03713"/>
    </source>
</evidence>
<evidence type="ECO:0000256" key="1">
    <source>
        <dbReference type="SAM" id="SignalP"/>
    </source>
</evidence>
<proteinExistence type="predicted"/>
<accession>A0ABX0XHC6</accession>
<feature type="chain" id="PRO_5046639295" evidence="1">
    <location>
        <begin position="25"/>
        <end position="133"/>
    </location>
</feature>
<reference evidence="3 4" key="1">
    <citation type="submission" date="2020-03" db="EMBL/GenBank/DDBJ databases">
        <title>Genomic Encyclopedia of Type Strains, Phase IV (KMG-IV): sequencing the most valuable type-strain genomes for metagenomic binning, comparative biology and taxonomic classification.</title>
        <authorList>
            <person name="Goeker M."/>
        </authorList>
    </citation>
    <scope>NUCLEOTIDE SEQUENCE [LARGE SCALE GENOMIC DNA]</scope>
    <source>
        <strain evidence="3 4">DSM 27651</strain>
    </source>
</reference>
<evidence type="ECO:0000313" key="4">
    <source>
        <dbReference type="Proteomes" id="UP000734218"/>
    </source>
</evidence>
<dbReference type="PANTHER" id="PTHR36933">
    <property type="entry name" value="SLL0788 PROTEIN"/>
    <property type="match status" value="1"/>
</dbReference>
<evidence type="ECO:0000313" key="3">
    <source>
        <dbReference type="EMBL" id="NJC32614.1"/>
    </source>
</evidence>
<gene>
    <name evidence="3" type="ORF">GGR88_000088</name>
</gene>
<feature type="signal peptide" evidence="1">
    <location>
        <begin position="1"/>
        <end position="24"/>
    </location>
</feature>
<keyword evidence="4" id="KW-1185">Reference proteome</keyword>
<feature type="domain" description="DUF305" evidence="2">
    <location>
        <begin position="29"/>
        <end position="123"/>
    </location>
</feature>
<dbReference type="InterPro" id="IPR012347">
    <property type="entry name" value="Ferritin-like"/>
</dbReference>
<comment type="caution">
    <text evidence="3">The sequence shown here is derived from an EMBL/GenBank/DDBJ whole genome shotgun (WGS) entry which is preliminary data.</text>
</comment>
<keyword evidence="1" id="KW-0732">Signal</keyword>